<dbReference type="Proteomes" id="UP001157125">
    <property type="component" value="Unassembled WGS sequence"/>
</dbReference>
<reference evidence="3" key="1">
    <citation type="journal article" date="2019" name="Int. J. Syst. Evol. Microbiol.">
        <title>The Global Catalogue of Microorganisms (GCM) 10K type strain sequencing project: providing services to taxonomists for standard genome sequencing and annotation.</title>
        <authorList>
            <consortium name="The Broad Institute Genomics Platform"/>
            <consortium name="The Broad Institute Genome Sequencing Center for Infectious Disease"/>
            <person name="Wu L."/>
            <person name="Ma J."/>
        </authorList>
    </citation>
    <scope>NUCLEOTIDE SEQUENCE [LARGE SCALE GENOMIC DNA]</scope>
    <source>
        <strain evidence="3">NBRC 112299</strain>
    </source>
</reference>
<dbReference type="Pfam" id="PF04230">
    <property type="entry name" value="PS_pyruv_trans"/>
    <property type="match status" value="1"/>
</dbReference>
<evidence type="ECO:0000259" key="1">
    <source>
        <dbReference type="Pfam" id="PF04230"/>
    </source>
</evidence>
<evidence type="ECO:0000313" key="3">
    <source>
        <dbReference type="Proteomes" id="UP001157125"/>
    </source>
</evidence>
<dbReference type="PANTHER" id="PTHR36836:SF1">
    <property type="entry name" value="COLANIC ACID BIOSYNTHESIS PROTEIN WCAK"/>
    <property type="match status" value="1"/>
</dbReference>
<name>A0ABQ6ICA1_9MICO</name>
<proteinExistence type="predicted"/>
<gene>
    <name evidence="2" type="ORF">GCM10025876_12650</name>
</gene>
<comment type="caution">
    <text evidence="2">The sequence shown here is derived from an EMBL/GenBank/DDBJ whole genome shotgun (WGS) entry which is preliminary data.</text>
</comment>
<feature type="domain" description="Polysaccharide pyruvyl transferase" evidence="1">
    <location>
        <begin position="3"/>
        <end position="101"/>
    </location>
</feature>
<dbReference type="EMBL" id="BSUN01000001">
    <property type="protein sequence ID" value="GMA35061.1"/>
    <property type="molecule type" value="Genomic_DNA"/>
</dbReference>
<dbReference type="RefSeq" id="WP_284327735.1">
    <property type="nucleotide sequence ID" value="NZ_BSUN01000001.1"/>
</dbReference>
<evidence type="ECO:0000313" key="2">
    <source>
        <dbReference type="EMBL" id="GMA35061.1"/>
    </source>
</evidence>
<sequence length="174" mass="18456">MAPRGPQPDADLLTDRLVQAIDALVDSHGAVVLAPMHMVQDPAYAHALRARAARPEAVHVLDDDALSPGQIRSVYAGADVMVALRLHAGIVATSVGVPTVTYFYVDKGRLYADQVGAAGYTRPIERLLEDDALADLTTMAAGVVADVQQRERTAAALADMRATLREDFAAAVRG</sequence>
<protein>
    <recommendedName>
        <fullName evidence="1">Polysaccharide pyruvyl transferase domain-containing protein</fullName>
    </recommendedName>
</protein>
<accession>A0ABQ6ICA1</accession>
<keyword evidence="3" id="KW-1185">Reference proteome</keyword>
<dbReference type="InterPro" id="IPR007345">
    <property type="entry name" value="Polysacch_pyruvyl_Trfase"/>
</dbReference>
<dbReference type="PANTHER" id="PTHR36836">
    <property type="entry name" value="COLANIC ACID BIOSYNTHESIS PROTEIN WCAK"/>
    <property type="match status" value="1"/>
</dbReference>
<organism evidence="2 3">
    <name type="scientific">Demequina litorisediminis</name>
    <dbReference type="NCBI Taxonomy" id="1849022"/>
    <lineage>
        <taxon>Bacteria</taxon>
        <taxon>Bacillati</taxon>
        <taxon>Actinomycetota</taxon>
        <taxon>Actinomycetes</taxon>
        <taxon>Micrococcales</taxon>
        <taxon>Demequinaceae</taxon>
        <taxon>Demequina</taxon>
    </lineage>
</organism>